<evidence type="ECO:0000256" key="5">
    <source>
        <dbReference type="RuleBase" id="RU003783"/>
    </source>
</evidence>
<dbReference type="EC" id="2.5.1.75" evidence="5"/>
<dbReference type="GO" id="GO:0005524">
    <property type="term" value="F:ATP binding"/>
    <property type="evidence" value="ECO:0007669"/>
    <property type="project" value="UniProtKB-KW"/>
</dbReference>
<dbReference type="PANTHER" id="PTHR11088">
    <property type="entry name" value="TRNA DIMETHYLALLYLTRANSFERASE"/>
    <property type="match status" value="1"/>
</dbReference>
<comment type="catalytic activity">
    <reaction evidence="5">
        <text>adenosine(37) in tRNA + dimethylallyl diphosphate = N(6)-dimethylallyladenosine(37) in tRNA + diphosphate</text>
        <dbReference type="Rhea" id="RHEA:26482"/>
        <dbReference type="Rhea" id="RHEA-COMP:10162"/>
        <dbReference type="Rhea" id="RHEA-COMP:10375"/>
        <dbReference type="ChEBI" id="CHEBI:33019"/>
        <dbReference type="ChEBI" id="CHEBI:57623"/>
        <dbReference type="ChEBI" id="CHEBI:74411"/>
        <dbReference type="ChEBI" id="CHEBI:74415"/>
        <dbReference type="EC" id="2.5.1.75"/>
    </reaction>
</comment>
<keyword evidence="2 6" id="KW-0808">Transferase</keyword>
<dbReference type="Gene3D" id="3.30.160.60">
    <property type="entry name" value="Classic Zinc Finger"/>
    <property type="match status" value="1"/>
</dbReference>
<accession>A0A1E5RT28</accession>
<dbReference type="SUPFAM" id="SSF52540">
    <property type="entry name" value="P-loop containing nucleoside triphosphate hydrolases"/>
    <property type="match status" value="1"/>
</dbReference>
<dbReference type="GO" id="GO:0006400">
    <property type="term" value="P:tRNA modification"/>
    <property type="evidence" value="ECO:0007669"/>
    <property type="project" value="TreeGrafter"/>
</dbReference>
<dbReference type="InterPro" id="IPR027417">
    <property type="entry name" value="P-loop_NTPase"/>
</dbReference>
<keyword evidence="5" id="KW-0819">tRNA processing</keyword>
<evidence type="ECO:0000256" key="3">
    <source>
        <dbReference type="ARBA" id="ARBA00022741"/>
    </source>
</evidence>
<dbReference type="GO" id="GO:0052381">
    <property type="term" value="F:tRNA dimethylallyltransferase activity"/>
    <property type="evidence" value="ECO:0007669"/>
    <property type="project" value="UniProtKB-EC"/>
</dbReference>
<organism evidence="7 8">
    <name type="scientific">Hanseniaspora opuntiae</name>
    <dbReference type="NCBI Taxonomy" id="211096"/>
    <lineage>
        <taxon>Eukaryota</taxon>
        <taxon>Fungi</taxon>
        <taxon>Dikarya</taxon>
        <taxon>Ascomycota</taxon>
        <taxon>Saccharomycotina</taxon>
        <taxon>Saccharomycetes</taxon>
        <taxon>Saccharomycodales</taxon>
        <taxon>Saccharomycodaceae</taxon>
        <taxon>Hanseniaspora</taxon>
    </lineage>
</organism>
<keyword evidence="4 6" id="KW-0067">ATP-binding</keyword>
<dbReference type="InterPro" id="IPR039657">
    <property type="entry name" value="Dimethylallyltransferase"/>
</dbReference>
<dbReference type="GO" id="GO:0005739">
    <property type="term" value="C:mitochondrion"/>
    <property type="evidence" value="ECO:0007669"/>
    <property type="project" value="TreeGrafter"/>
</dbReference>
<dbReference type="NCBIfam" id="TIGR00174">
    <property type="entry name" value="miaA"/>
    <property type="match status" value="1"/>
</dbReference>
<name>A0A1E5RT28_9ASCO</name>
<protein>
    <recommendedName>
        <fullName evidence="5">tRNA dimethylallyltransferase</fullName>
        <ecNumber evidence="5">2.5.1.75</ecNumber>
    </recommendedName>
</protein>
<reference evidence="8" key="1">
    <citation type="journal article" date="2016" name="Genome Announc.">
        <title>Genome sequences of three species of Hanseniaspora isolated from spontaneous wine fermentations.</title>
        <authorList>
            <person name="Sternes P.R."/>
            <person name="Lee D."/>
            <person name="Kutyna D.R."/>
            <person name="Borneman A.R."/>
        </authorList>
    </citation>
    <scope>NUCLEOTIDE SEQUENCE [LARGE SCALE GENOMIC DNA]</scope>
    <source>
        <strain evidence="8">AWRI3578</strain>
    </source>
</reference>
<evidence type="ECO:0000313" key="8">
    <source>
        <dbReference type="Proteomes" id="UP000095605"/>
    </source>
</evidence>
<comment type="similarity">
    <text evidence="1 6">Belongs to the IPP transferase family.</text>
</comment>
<dbReference type="AlphaFoldDB" id="A0A1E5RT28"/>
<sequence>MIRQLSKAMDTAKKEKIVVILGSTATGKSDLSIQLATRFNGEIINSDSMQLYKNVDIVTNKHPMEERKGVPHHLMDFLPLTDSYNLSLFEKDCNQKIKELLLDSKLPIIVGGTHYYLQALFNKTISEEYSRELWTDEEREFLKENQNNSHVLYEELKRVDPVIASKWHPNDITKIYNMLKIYYSTKKKPSEIYLSQEFSMKYDVLFLWVYSTPEILNKRLDDRVDKMFDRGALEEINFLYEKFKEYNICENREEKMKSGIWQVIGFKEFLPWLEDGCKDPKKFEEGKEIMKIKTRQYAKSQIKWIKKTLIPDIKGKNLFVLNASDLSKWNDIVENRAAEITESFLNDLDIDKFEQTPEELSDLLDKDKLEKLENIKNPIELKLNVSQFTCDKCKDKQGNPIVIIGKDKFKEHLNSNKHKHTLQYIAKKRKYEEWKKQQEVK</sequence>
<evidence type="ECO:0000256" key="4">
    <source>
        <dbReference type="ARBA" id="ARBA00022840"/>
    </source>
</evidence>
<dbReference type="HAMAP" id="MF_00185">
    <property type="entry name" value="IPP_trans"/>
    <property type="match status" value="1"/>
</dbReference>
<evidence type="ECO:0000256" key="1">
    <source>
        <dbReference type="ARBA" id="ARBA00005842"/>
    </source>
</evidence>
<dbReference type="OrthoDB" id="775260at2759"/>
<keyword evidence="3 6" id="KW-0547">Nucleotide-binding</keyword>
<dbReference type="InterPro" id="IPR018022">
    <property type="entry name" value="IPT"/>
</dbReference>
<gene>
    <name evidence="7" type="ORF">AWRI3578_g815</name>
</gene>
<dbReference type="Pfam" id="PF01715">
    <property type="entry name" value="IPPT"/>
    <property type="match status" value="1"/>
</dbReference>
<evidence type="ECO:0000256" key="2">
    <source>
        <dbReference type="ARBA" id="ARBA00022679"/>
    </source>
</evidence>
<evidence type="ECO:0000313" key="7">
    <source>
        <dbReference type="EMBL" id="OEJ89996.1"/>
    </source>
</evidence>
<comment type="caution">
    <text evidence="7">The sequence shown here is derived from an EMBL/GenBank/DDBJ whole genome shotgun (WGS) entry which is preliminary data.</text>
</comment>
<evidence type="ECO:0000256" key="6">
    <source>
        <dbReference type="RuleBase" id="RU003785"/>
    </source>
</evidence>
<dbReference type="EMBL" id="LPNL01000003">
    <property type="protein sequence ID" value="OEJ89996.1"/>
    <property type="molecule type" value="Genomic_DNA"/>
</dbReference>
<proteinExistence type="inferred from homology"/>
<keyword evidence="8" id="KW-1185">Reference proteome</keyword>
<dbReference type="Gene3D" id="3.40.50.300">
    <property type="entry name" value="P-loop containing nucleotide triphosphate hydrolases"/>
    <property type="match status" value="1"/>
</dbReference>
<dbReference type="Proteomes" id="UP000095605">
    <property type="component" value="Unassembled WGS sequence"/>
</dbReference>
<dbReference type="Gene3D" id="1.10.20.140">
    <property type="match status" value="1"/>
</dbReference>
<dbReference type="PANTHER" id="PTHR11088:SF89">
    <property type="entry name" value="TRNA DIMETHYLALLYLTRANSFERASE"/>
    <property type="match status" value="1"/>
</dbReference>